<reference evidence="3 4" key="1">
    <citation type="submission" date="2020-04" db="EMBL/GenBank/DDBJ databases">
        <title>Flammeovirga sp. SR4, a novel species isolated from seawater.</title>
        <authorList>
            <person name="Wang X."/>
        </authorList>
    </citation>
    <scope>NUCLEOTIDE SEQUENCE [LARGE SCALE GENOMIC DNA]</scope>
    <source>
        <strain evidence="3 4">ATCC 23126</strain>
    </source>
</reference>
<feature type="domain" description="HTH LytTR-type" evidence="2">
    <location>
        <begin position="186"/>
        <end position="288"/>
    </location>
</feature>
<name>A0A7X9XAJ9_9BACT</name>
<evidence type="ECO:0000259" key="2">
    <source>
        <dbReference type="SMART" id="SM00850"/>
    </source>
</evidence>
<protein>
    <submittedName>
        <fullName evidence="3">LytTR family transcriptional regulator</fullName>
    </submittedName>
</protein>
<feature type="transmembrane region" description="Helical" evidence="1">
    <location>
        <begin position="52"/>
        <end position="70"/>
    </location>
</feature>
<accession>A0A7X9XAJ9</accession>
<dbReference type="GO" id="GO:0003677">
    <property type="term" value="F:DNA binding"/>
    <property type="evidence" value="ECO:0007669"/>
    <property type="project" value="InterPro"/>
</dbReference>
<keyword evidence="1" id="KW-0472">Membrane</keyword>
<dbReference type="Pfam" id="PF04397">
    <property type="entry name" value="LytTR"/>
    <property type="match status" value="1"/>
</dbReference>
<dbReference type="RefSeq" id="WP_169658018.1">
    <property type="nucleotide sequence ID" value="NZ_JABANE010000047.1"/>
</dbReference>
<proteinExistence type="predicted"/>
<feature type="transmembrane region" description="Helical" evidence="1">
    <location>
        <begin position="127"/>
        <end position="146"/>
    </location>
</feature>
<evidence type="ECO:0000313" key="4">
    <source>
        <dbReference type="Proteomes" id="UP000576082"/>
    </source>
</evidence>
<sequence length="288" mass="33766">MILKLLKAPFPFLSSHRSRWIFSILAGVFVYLFLLIFQPFELHQVQLNKPLFISGYGFITFGVVSFVFFVLPKTFPSVFHSDRWNVGKTILYVLFQLLLISALNWAYTRYLGSFPTINTYNHSFPYFIFITLSVGIFPCAFLVLFLERRLREEKESKAESINQNILSHKIKSTEVNQEAYKIGTEKQFISSLPHELLCIKSEGNYLEVYQWKNDQLLKNVIRLPLKTAKSILESEKDFHHCHRSYIANFQHLEKVSGNARNYEIQLQNLPFPIPISRSFSKELIDFYL</sequence>
<dbReference type="EMBL" id="JABANE010000047">
    <property type="protein sequence ID" value="NME69762.1"/>
    <property type="molecule type" value="Genomic_DNA"/>
</dbReference>
<feature type="transmembrane region" description="Helical" evidence="1">
    <location>
        <begin position="90"/>
        <end position="107"/>
    </location>
</feature>
<dbReference type="Gene3D" id="2.40.50.1020">
    <property type="entry name" value="LytTr DNA-binding domain"/>
    <property type="match status" value="1"/>
</dbReference>
<dbReference type="InterPro" id="IPR007492">
    <property type="entry name" value="LytTR_DNA-bd_dom"/>
</dbReference>
<dbReference type="Proteomes" id="UP000576082">
    <property type="component" value="Unassembled WGS sequence"/>
</dbReference>
<organism evidence="3 4">
    <name type="scientific">Flammeovirga aprica JL-4</name>
    <dbReference type="NCBI Taxonomy" id="694437"/>
    <lineage>
        <taxon>Bacteria</taxon>
        <taxon>Pseudomonadati</taxon>
        <taxon>Bacteroidota</taxon>
        <taxon>Cytophagia</taxon>
        <taxon>Cytophagales</taxon>
        <taxon>Flammeovirgaceae</taxon>
        <taxon>Flammeovirga</taxon>
    </lineage>
</organism>
<gene>
    <name evidence="3" type="ORF">HHU12_17435</name>
</gene>
<feature type="transmembrane region" description="Helical" evidence="1">
    <location>
        <begin position="20"/>
        <end position="40"/>
    </location>
</feature>
<keyword evidence="1" id="KW-1133">Transmembrane helix</keyword>
<dbReference type="SMART" id="SM00850">
    <property type="entry name" value="LytTR"/>
    <property type="match status" value="1"/>
</dbReference>
<comment type="caution">
    <text evidence="3">The sequence shown here is derived from an EMBL/GenBank/DDBJ whole genome shotgun (WGS) entry which is preliminary data.</text>
</comment>
<dbReference type="AlphaFoldDB" id="A0A7X9XAJ9"/>
<keyword evidence="4" id="KW-1185">Reference proteome</keyword>
<evidence type="ECO:0000313" key="3">
    <source>
        <dbReference type="EMBL" id="NME69762.1"/>
    </source>
</evidence>
<keyword evidence="1" id="KW-0812">Transmembrane</keyword>
<evidence type="ECO:0000256" key="1">
    <source>
        <dbReference type="SAM" id="Phobius"/>
    </source>
</evidence>